<dbReference type="EMBL" id="JADOES010000050">
    <property type="protein sequence ID" value="MBT9317546.1"/>
    <property type="molecule type" value="Genomic_DNA"/>
</dbReference>
<accession>A0A947GRM4</accession>
<reference evidence="1" key="1">
    <citation type="submission" date="2020-11" db="EMBL/GenBank/DDBJ databases">
        <authorList>
            <person name="Konstantinou D."/>
            <person name="Gkelis S."/>
            <person name="Popin R."/>
            <person name="Fewer D."/>
            <person name="Sivonen K."/>
        </authorList>
    </citation>
    <scope>NUCLEOTIDE SEQUENCE</scope>
    <source>
        <strain evidence="1">TAU-MAC 1115</strain>
    </source>
</reference>
<comment type="caution">
    <text evidence="1">The sequence shown here is derived from an EMBL/GenBank/DDBJ whole genome shotgun (WGS) entry which is preliminary data.</text>
</comment>
<sequence length="155" mass="17486">MPQRDTIHGVVRQALIKDGWTITDDPYVISYGERFLFVDLAATELGQFNGFQSQFIGASQGNSQIAVEIKSFRGQSAISDLEQAIGQYVLYRLLLNQIDPERRLYLAVGNPDYDQILSEPIGELVIHELPLNLLVVNLETAEVQQWIPPRNTKQS</sequence>
<protein>
    <submittedName>
        <fullName evidence="1">Fatty-acid synthase</fullName>
    </submittedName>
</protein>
<dbReference type="CDD" id="cd22366">
    <property type="entry name" value="XisH-like"/>
    <property type="match status" value="1"/>
</dbReference>
<evidence type="ECO:0000313" key="1">
    <source>
        <dbReference type="EMBL" id="MBT9317546.1"/>
    </source>
</evidence>
<keyword evidence="2" id="KW-1185">Reference proteome</keyword>
<dbReference type="SUPFAM" id="SSF52980">
    <property type="entry name" value="Restriction endonuclease-like"/>
    <property type="match status" value="1"/>
</dbReference>
<evidence type="ECO:0000313" key="2">
    <source>
        <dbReference type="Proteomes" id="UP000717364"/>
    </source>
</evidence>
<dbReference type="RefSeq" id="WP_215610609.1">
    <property type="nucleotide sequence ID" value="NZ_JADOES010000050.1"/>
</dbReference>
<name>A0A947GRM4_9CYAN</name>
<dbReference type="GO" id="GO:0003676">
    <property type="term" value="F:nucleic acid binding"/>
    <property type="evidence" value="ECO:0007669"/>
    <property type="project" value="InterPro"/>
</dbReference>
<proteinExistence type="predicted"/>
<dbReference type="Gene3D" id="3.40.1350.10">
    <property type="match status" value="1"/>
</dbReference>
<reference evidence="1" key="2">
    <citation type="journal article" date="2021" name="Mar. Drugs">
        <title>Genome Reduction and Secondary Metabolism of the Marine Sponge-Associated Cyanobacterium Leptothoe.</title>
        <authorList>
            <person name="Konstantinou D."/>
            <person name="Popin R.V."/>
            <person name="Fewer D.P."/>
            <person name="Sivonen K."/>
            <person name="Gkelis S."/>
        </authorList>
    </citation>
    <scope>NUCLEOTIDE SEQUENCE</scope>
    <source>
        <strain evidence="1">TAU-MAC 1115</strain>
    </source>
</reference>
<dbReference type="InterPro" id="IPR011335">
    <property type="entry name" value="Restrct_endonuc-II-like"/>
</dbReference>
<gene>
    <name evidence="1" type="ORF">IXB50_19160</name>
</gene>
<dbReference type="InterPro" id="IPR014919">
    <property type="entry name" value="XisH"/>
</dbReference>
<dbReference type="Pfam" id="PF08814">
    <property type="entry name" value="XisH"/>
    <property type="match status" value="1"/>
</dbReference>
<dbReference type="Proteomes" id="UP000717364">
    <property type="component" value="Unassembled WGS sequence"/>
</dbReference>
<dbReference type="AlphaFoldDB" id="A0A947GRM4"/>
<organism evidence="1 2">
    <name type="scientific">Leptothoe spongobia TAU-MAC 1115</name>
    <dbReference type="NCBI Taxonomy" id="1967444"/>
    <lineage>
        <taxon>Bacteria</taxon>
        <taxon>Bacillati</taxon>
        <taxon>Cyanobacteriota</taxon>
        <taxon>Cyanophyceae</taxon>
        <taxon>Nodosilineales</taxon>
        <taxon>Cymatolegaceae</taxon>
        <taxon>Leptothoe</taxon>
        <taxon>Leptothoe spongobia</taxon>
    </lineage>
</organism>
<dbReference type="InterPro" id="IPR011856">
    <property type="entry name" value="tRNA_endonuc-like_dom_sf"/>
</dbReference>